<protein>
    <recommendedName>
        <fullName evidence="4">LysR substrate binding domain-containing protein</fullName>
    </recommendedName>
</protein>
<reference evidence="2 3" key="1">
    <citation type="submission" date="2020-01" db="EMBL/GenBank/DDBJ databases">
        <authorList>
            <person name="Peng S.Y."/>
            <person name="Li J."/>
            <person name="Wang M."/>
            <person name="Wang L."/>
            <person name="Wang C.Q."/>
            <person name="Wang J.R."/>
        </authorList>
    </citation>
    <scope>NUCLEOTIDE SEQUENCE [LARGE SCALE GENOMIC DNA]</scope>
    <source>
        <strain evidence="2 3">XCT-34</strain>
    </source>
</reference>
<accession>A0ABW9ZNN6</accession>
<dbReference type="RefSeq" id="WP_161677923.1">
    <property type="nucleotide sequence ID" value="NZ_JAABLP010000006.1"/>
</dbReference>
<comment type="caution">
    <text evidence="2">The sequence shown here is derived from an EMBL/GenBank/DDBJ whole genome shotgun (WGS) entry which is preliminary data.</text>
</comment>
<organism evidence="2 3">
    <name type="scientific">Pannonibacter tanglangensis</name>
    <dbReference type="NCBI Taxonomy" id="2750084"/>
    <lineage>
        <taxon>Bacteria</taxon>
        <taxon>Pseudomonadati</taxon>
        <taxon>Pseudomonadota</taxon>
        <taxon>Alphaproteobacteria</taxon>
        <taxon>Hyphomicrobiales</taxon>
        <taxon>Stappiaceae</taxon>
        <taxon>Pannonibacter</taxon>
    </lineage>
</organism>
<dbReference type="Proteomes" id="UP000541347">
    <property type="component" value="Unassembled WGS sequence"/>
</dbReference>
<proteinExistence type="predicted"/>
<dbReference type="EMBL" id="JAABLP010000006">
    <property type="protein sequence ID" value="NBN65926.1"/>
    <property type="molecule type" value="Genomic_DNA"/>
</dbReference>
<name>A0ABW9ZNN6_9HYPH</name>
<evidence type="ECO:0008006" key="4">
    <source>
        <dbReference type="Google" id="ProtNLM"/>
    </source>
</evidence>
<feature type="region of interest" description="Disordered" evidence="1">
    <location>
        <begin position="42"/>
        <end position="64"/>
    </location>
</feature>
<gene>
    <name evidence="2" type="ORF">GWI71_19705</name>
</gene>
<sequence>MGLRQPQAAAVRHQTDRGEVIALPAGELSVHLAQARVPGAAVPREAGRRHRQRRDKAVPDRGADPDKVVCPSACFADLVERELSILSILPILSRRSGIDAQWRVRSKEPPSYCQPPLLAGEGTS</sequence>
<evidence type="ECO:0000256" key="1">
    <source>
        <dbReference type="SAM" id="MobiDB-lite"/>
    </source>
</evidence>
<evidence type="ECO:0000313" key="3">
    <source>
        <dbReference type="Proteomes" id="UP000541347"/>
    </source>
</evidence>
<feature type="compositionally biased region" description="Basic and acidic residues" evidence="1">
    <location>
        <begin position="55"/>
        <end position="64"/>
    </location>
</feature>
<keyword evidence="3" id="KW-1185">Reference proteome</keyword>
<evidence type="ECO:0000313" key="2">
    <source>
        <dbReference type="EMBL" id="NBN65926.1"/>
    </source>
</evidence>